<feature type="non-terminal residue" evidence="1">
    <location>
        <position position="33"/>
    </location>
</feature>
<feature type="non-terminal residue" evidence="1">
    <location>
        <position position="1"/>
    </location>
</feature>
<evidence type="ECO:0000313" key="2">
    <source>
        <dbReference type="Proteomes" id="UP000003465"/>
    </source>
</evidence>
<reference evidence="1 2" key="1">
    <citation type="journal article" date="2011" name="PLoS Pathog.">
        <title>Dynamic evolution of pathogenicity revealed by sequencing and comparative genomics of 19 Pseudomonas syringae isolates.</title>
        <authorList>
            <person name="Baltrus D.A."/>
            <person name="Nishimura M.T."/>
            <person name="Romanchuk A."/>
            <person name="Chang J.H."/>
            <person name="Mukhtar M.S."/>
            <person name="Cherkis K."/>
            <person name="Roach J."/>
            <person name="Grant S.R."/>
            <person name="Jones C.D."/>
            <person name="Dangl J.L."/>
        </authorList>
    </citation>
    <scope>NUCLEOTIDE SEQUENCE [LARGE SCALE GENOMIC DNA]</scope>
    <source>
        <strain evidence="1 2">301020</strain>
    </source>
</reference>
<organism evidence="1 2">
    <name type="scientific">Pseudomonas amygdali pv. mori str. 301020</name>
    <dbReference type="NCBI Taxonomy" id="629261"/>
    <lineage>
        <taxon>Bacteria</taxon>
        <taxon>Pseudomonadati</taxon>
        <taxon>Pseudomonadota</taxon>
        <taxon>Gammaproteobacteria</taxon>
        <taxon>Pseudomonadales</taxon>
        <taxon>Pseudomonadaceae</taxon>
        <taxon>Pseudomonas</taxon>
        <taxon>Pseudomonas amygdali</taxon>
    </lineage>
</organism>
<accession>A0A656GNM5</accession>
<proteinExistence type="predicted"/>
<protein>
    <submittedName>
        <fullName evidence="1">Aconitate hydratase</fullName>
    </submittedName>
</protein>
<comment type="caution">
    <text evidence="1">The sequence shown here is derived from an EMBL/GenBank/DDBJ whole genome shotgun (WGS) entry which is preliminary data.</text>
</comment>
<evidence type="ECO:0000313" key="1">
    <source>
        <dbReference type="EMBL" id="EGH27065.1"/>
    </source>
</evidence>
<dbReference type="EMBL" id="AEAG01003279">
    <property type="protein sequence ID" value="EGH27065.1"/>
    <property type="molecule type" value="Genomic_DNA"/>
</dbReference>
<sequence length="33" mass="3610">PGMSMTLHINRQDGSKETVDVLCRIFAVGAFSE</sequence>
<gene>
    <name evidence="1" type="ORF">PSYMO_38478</name>
</gene>
<name>A0A656GNM5_PSEA0</name>
<dbReference type="AlphaFoldDB" id="A0A656GNM5"/>
<dbReference type="Proteomes" id="UP000003465">
    <property type="component" value="Unassembled WGS sequence"/>
</dbReference>